<evidence type="ECO:0000256" key="3">
    <source>
        <dbReference type="ARBA" id="ARBA00022833"/>
    </source>
</evidence>
<dbReference type="SUPFAM" id="SSF57903">
    <property type="entry name" value="FYVE/PHD zinc finger"/>
    <property type="match status" value="1"/>
</dbReference>
<feature type="domain" description="FYVE-type" evidence="6">
    <location>
        <begin position="299"/>
        <end position="355"/>
    </location>
</feature>
<dbReference type="InterPro" id="IPR013083">
    <property type="entry name" value="Znf_RING/FYVE/PHD"/>
</dbReference>
<dbReference type="PANTHER" id="PTHR45729">
    <property type="entry name" value="RABPHILIN, ISOFORM A"/>
    <property type="match status" value="1"/>
</dbReference>
<evidence type="ECO:0000256" key="4">
    <source>
        <dbReference type="PROSITE-ProRule" id="PRU00091"/>
    </source>
</evidence>
<evidence type="ECO:0000256" key="1">
    <source>
        <dbReference type="ARBA" id="ARBA00022723"/>
    </source>
</evidence>
<accession>A0A819LC16</accession>
<dbReference type="GO" id="GO:0098850">
    <property type="term" value="C:extrinsic component of synaptic vesicle membrane"/>
    <property type="evidence" value="ECO:0007669"/>
    <property type="project" value="TreeGrafter"/>
</dbReference>
<evidence type="ECO:0000313" key="8">
    <source>
        <dbReference type="EMBL" id="CAF3962079.1"/>
    </source>
</evidence>
<dbReference type="GO" id="GO:0006887">
    <property type="term" value="P:exocytosis"/>
    <property type="evidence" value="ECO:0007669"/>
    <property type="project" value="TreeGrafter"/>
</dbReference>
<name>A0A819LC16_9BILA</name>
<dbReference type="GO" id="GO:0031267">
    <property type="term" value="F:small GTPase binding"/>
    <property type="evidence" value="ECO:0007669"/>
    <property type="project" value="InterPro"/>
</dbReference>
<evidence type="ECO:0000259" key="7">
    <source>
        <dbReference type="PROSITE" id="PS50916"/>
    </source>
</evidence>
<feature type="signal peptide" evidence="5">
    <location>
        <begin position="1"/>
        <end position="18"/>
    </location>
</feature>
<dbReference type="Pfam" id="PF02318">
    <property type="entry name" value="FYVE_2"/>
    <property type="match status" value="1"/>
</dbReference>
<dbReference type="GO" id="GO:0006886">
    <property type="term" value="P:intracellular protein transport"/>
    <property type="evidence" value="ECO:0007669"/>
    <property type="project" value="InterPro"/>
</dbReference>
<dbReference type="PANTHER" id="PTHR45729:SF1">
    <property type="entry name" value="DOUBLE C2-LIKE DOMAIN-CONTAINING PROTEIN ALPHA"/>
    <property type="match status" value="1"/>
</dbReference>
<dbReference type="GO" id="GO:0017158">
    <property type="term" value="P:regulation of calcium ion-dependent exocytosis"/>
    <property type="evidence" value="ECO:0007669"/>
    <property type="project" value="TreeGrafter"/>
</dbReference>
<dbReference type="Gene3D" id="3.30.40.10">
    <property type="entry name" value="Zinc/RING finger domain, C3HC4 (zinc finger)"/>
    <property type="match status" value="1"/>
</dbReference>
<keyword evidence="3" id="KW-0862">Zinc</keyword>
<evidence type="ECO:0000259" key="6">
    <source>
        <dbReference type="PROSITE" id="PS50178"/>
    </source>
</evidence>
<evidence type="ECO:0000256" key="5">
    <source>
        <dbReference type="SAM" id="SignalP"/>
    </source>
</evidence>
<dbReference type="InterPro" id="IPR043566">
    <property type="entry name" value="Rabphilin/DOC2/Noc2"/>
</dbReference>
<gene>
    <name evidence="8" type="ORF">FNK824_LOCUS23837</name>
</gene>
<feature type="domain" description="RabBD" evidence="7">
    <location>
        <begin position="251"/>
        <end position="305"/>
    </location>
</feature>
<proteinExistence type="predicted"/>
<keyword evidence="5" id="KW-0732">Signal</keyword>
<dbReference type="InterPro" id="IPR041282">
    <property type="entry name" value="FYVE_2"/>
</dbReference>
<dbReference type="InterPro" id="IPR011011">
    <property type="entry name" value="Znf_FYVE_PHD"/>
</dbReference>
<dbReference type="PROSITE" id="PS50178">
    <property type="entry name" value="ZF_FYVE"/>
    <property type="match status" value="1"/>
</dbReference>
<dbReference type="InterPro" id="IPR010911">
    <property type="entry name" value="Rab_BD"/>
</dbReference>
<protein>
    <submittedName>
        <fullName evidence="8">Uncharacterized protein</fullName>
    </submittedName>
</protein>
<dbReference type="Proteomes" id="UP000663874">
    <property type="component" value="Unassembled WGS sequence"/>
</dbReference>
<sequence length="365" mass="41200">MIDSLITLIFSFINLILSNDVHIKFPSIPVIGNPSTECLAKSDDVLELITGSSEGGCAIPFQRLKLPITKSLSNQVLEFDMEFLVTPNDDVGRCGGIYYGNHHLDRSTSGNTVVYWIDRAGDRGYRFYESGPAPSHDSIGLLPRKKDPGRRLKIIIKSNGEQILVADNDIWRNLSGNAVQFVNKPFLGFLAWANNHLRISNFVIRSYTAFTFSSNLAAIAVIDQPKINFGWSYHTNILSLNRRLNSNISNNLNQKSLTNQEIEHIENVLKRNQYIQYIEQERICKLIDRLDKMEKNATGNGLSQCLLCSNKRGILSRSFFSCANCQKLACDNCSIQTHFNQNTVSLCNICSENRQVTNFLFYLSN</sequence>
<keyword evidence="1" id="KW-0479">Metal-binding</keyword>
<reference evidence="8" key="1">
    <citation type="submission" date="2021-02" db="EMBL/GenBank/DDBJ databases">
        <authorList>
            <person name="Nowell W R."/>
        </authorList>
    </citation>
    <scope>NUCLEOTIDE SEQUENCE</scope>
</reference>
<dbReference type="AlphaFoldDB" id="A0A819LC16"/>
<dbReference type="PROSITE" id="PS50916">
    <property type="entry name" value="RABBD"/>
    <property type="match status" value="1"/>
</dbReference>
<dbReference type="EMBL" id="CAJOBE010005138">
    <property type="protein sequence ID" value="CAF3962079.1"/>
    <property type="molecule type" value="Genomic_DNA"/>
</dbReference>
<keyword evidence="2 4" id="KW-0863">Zinc-finger</keyword>
<dbReference type="InterPro" id="IPR017455">
    <property type="entry name" value="Znf_FYVE-rel"/>
</dbReference>
<organism evidence="8 9">
    <name type="scientific">Rotaria sordida</name>
    <dbReference type="NCBI Taxonomy" id="392033"/>
    <lineage>
        <taxon>Eukaryota</taxon>
        <taxon>Metazoa</taxon>
        <taxon>Spiralia</taxon>
        <taxon>Gnathifera</taxon>
        <taxon>Rotifera</taxon>
        <taxon>Eurotatoria</taxon>
        <taxon>Bdelloidea</taxon>
        <taxon>Philodinida</taxon>
        <taxon>Philodinidae</taxon>
        <taxon>Rotaria</taxon>
    </lineage>
</organism>
<evidence type="ECO:0000313" key="9">
    <source>
        <dbReference type="Proteomes" id="UP000663874"/>
    </source>
</evidence>
<feature type="chain" id="PRO_5032631580" evidence="5">
    <location>
        <begin position="19"/>
        <end position="365"/>
    </location>
</feature>
<dbReference type="GO" id="GO:0008270">
    <property type="term" value="F:zinc ion binding"/>
    <property type="evidence" value="ECO:0007669"/>
    <property type="project" value="UniProtKB-KW"/>
</dbReference>
<comment type="caution">
    <text evidence="8">The sequence shown here is derived from an EMBL/GenBank/DDBJ whole genome shotgun (WGS) entry which is preliminary data.</text>
</comment>
<evidence type="ECO:0000256" key="2">
    <source>
        <dbReference type="ARBA" id="ARBA00022771"/>
    </source>
</evidence>
<dbReference type="GO" id="GO:0061669">
    <property type="term" value="P:spontaneous neurotransmitter secretion"/>
    <property type="evidence" value="ECO:0007669"/>
    <property type="project" value="TreeGrafter"/>
</dbReference>